<dbReference type="EMBL" id="JAVRRD010000035">
    <property type="protein sequence ID" value="KAK5045711.1"/>
    <property type="molecule type" value="Genomic_DNA"/>
</dbReference>
<dbReference type="SUPFAM" id="SSF50129">
    <property type="entry name" value="GroES-like"/>
    <property type="match status" value="1"/>
</dbReference>
<dbReference type="CDD" id="cd08276">
    <property type="entry name" value="MDR7"/>
    <property type="match status" value="1"/>
</dbReference>
<evidence type="ECO:0000259" key="1">
    <source>
        <dbReference type="SMART" id="SM00829"/>
    </source>
</evidence>
<dbReference type="InterPro" id="IPR052711">
    <property type="entry name" value="Zinc_ADH-like"/>
</dbReference>
<dbReference type="InterPro" id="IPR011032">
    <property type="entry name" value="GroES-like_sf"/>
</dbReference>
<dbReference type="Pfam" id="PF08240">
    <property type="entry name" value="ADH_N"/>
    <property type="match status" value="1"/>
</dbReference>
<accession>A0AAV9MXR9</accession>
<sequence length="340" mass="36791">MRSQQWILRGTNGVESLFLEEVEIPDPGDYEIQIKLHAASLNFRDLKVARATRDGVVQGSDGAGEVVQVGPKVTRFTIGQRVSPIFHGTHFYGTLSAKNAPSQLGTFHDGALRQYAIFNEQACVAIPDNLSHREAATLPCAALTAWNALYGGSRTLKPGEIVLTQGTGGVSIFALQFAKLGGAQVIATTSSADKAERLTQLGADHVINYKEDAAWGQTARSLSHDGQGVDFVVEIGGSDTLRQSKLAAAIGAQLAIVGARARHPGGSGPQSNFIHDEETTDRRRIMVGSRQMQEEMNRLIQVSKLKPVIDEKVFSLAEVKEAYRYLEDAKHFGKVVVDIV</sequence>
<evidence type="ECO:0000313" key="2">
    <source>
        <dbReference type="EMBL" id="KAK5045711.1"/>
    </source>
</evidence>
<evidence type="ECO:0000313" key="3">
    <source>
        <dbReference type="Proteomes" id="UP001358417"/>
    </source>
</evidence>
<reference evidence="2 3" key="1">
    <citation type="submission" date="2023-08" db="EMBL/GenBank/DDBJ databases">
        <title>Black Yeasts Isolated from many extreme environments.</title>
        <authorList>
            <person name="Coleine C."/>
            <person name="Stajich J.E."/>
            <person name="Selbmann L."/>
        </authorList>
    </citation>
    <scope>NUCLEOTIDE SEQUENCE [LARGE SCALE GENOMIC DNA]</scope>
    <source>
        <strain evidence="2 3">CCFEE 5792</strain>
    </source>
</reference>
<dbReference type="PANTHER" id="PTHR45033:SF2">
    <property type="entry name" value="ZINC-TYPE ALCOHOL DEHYDROGENASE-LIKE PROTEIN C1773.06C"/>
    <property type="match status" value="1"/>
</dbReference>
<dbReference type="SUPFAM" id="SSF51735">
    <property type="entry name" value="NAD(P)-binding Rossmann-fold domains"/>
    <property type="match status" value="1"/>
</dbReference>
<feature type="domain" description="Enoyl reductase (ER)" evidence="1">
    <location>
        <begin position="13"/>
        <end position="337"/>
    </location>
</feature>
<protein>
    <recommendedName>
        <fullName evidence="1">Enoyl reductase (ER) domain-containing protein</fullName>
    </recommendedName>
</protein>
<keyword evidence="3" id="KW-1185">Reference proteome</keyword>
<dbReference type="AlphaFoldDB" id="A0AAV9MXR9"/>
<dbReference type="InterPro" id="IPR036291">
    <property type="entry name" value="NAD(P)-bd_dom_sf"/>
</dbReference>
<comment type="caution">
    <text evidence="2">The sequence shown here is derived from an EMBL/GenBank/DDBJ whole genome shotgun (WGS) entry which is preliminary data.</text>
</comment>
<dbReference type="InterPro" id="IPR020843">
    <property type="entry name" value="ER"/>
</dbReference>
<name>A0AAV9MXR9_9EURO</name>
<dbReference type="GeneID" id="89977241"/>
<dbReference type="RefSeq" id="XP_064701329.1">
    <property type="nucleotide sequence ID" value="XM_064852622.1"/>
</dbReference>
<dbReference type="Gene3D" id="3.40.50.720">
    <property type="entry name" value="NAD(P)-binding Rossmann-like Domain"/>
    <property type="match status" value="1"/>
</dbReference>
<dbReference type="Proteomes" id="UP001358417">
    <property type="component" value="Unassembled WGS sequence"/>
</dbReference>
<dbReference type="InterPro" id="IPR013154">
    <property type="entry name" value="ADH-like_N"/>
</dbReference>
<dbReference type="InterPro" id="IPR013149">
    <property type="entry name" value="ADH-like_C"/>
</dbReference>
<dbReference type="PANTHER" id="PTHR45033">
    <property type="match status" value="1"/>
</dbReference>
<gene>
    <name evidence="2" type="ORF">LTR84_009080</name>
</gene>
<dbReference type="Pfam" id="PF00107">
    <property type="entry name" value="ADH_zinc_N"/>
    <property type="match status" value="1"/>
</dbReference>
<proteinExistence type="predicted"/>
<organism evidence="2 3">
    <name type="scientific">Exophiala bonariae</name>
    <dbReference type="NCBI Taxonomy" id="1690606"/>
    <lineage>
        <taxon>Eukaryota</taxon>
        <taxon>Fungi</taxon>
        <taxon>Dikarya</taxon>
        <taxon>Ascomycota</taxon>
        <taxon>Pezizomycotina</taxon>
        <taxon>Eurotiomycetes</taxon>
        <taxon>Chaetothyriomycetidae</taxon>
        <taxon>Chaetothyriales</taxon>
        <taxon>Herpotrichiellaceae</taxon>
        <taxon>Exophiala</taxon>
    </lineage>
</organism>
<dbReference type="SMART" id="SM00829">
    <property type="entry name" value="PKS_ER"/>
    <property type="match status" value="1"/>
</dbReference>
<dbReference type="GO" id="GO:0016491">
    <property type="term" value="F:oxidoreductase activity"/>
    <property type="evidence" value="ECO:0007669"/>
    <property type="project" value="InterPro"/>
</dbReference>
<dbReference type="Gene3D" id="3.90.180.10">
    <property type="entry name" value="Medium-chain alcohol dehydrogenases, catalytic domain"/>
    <property type="match status" value="1"/>
</dbReference>